<comment type="cofactor">
    <cofactor evidence="14">
        <name>[4Fe-4S] cluster</name>
        <dbReference type="ChEBI" id="CHEBI:49883"/>
    </cofactor>
    <text evidence="14">Binds 1 [4Fe-4S] cluster per subunit.</text>
</comment>
<evidence type="ECO:0000256" key="1">
    <source>
        <dbReference type="ARBA" id="ARBA00009732"/>
    </source>
</evidence>
<keyword evidence="17" id="KW-1185">Reference proteome</keyword>
<dbReference type="HAMAP" id="MF_00063">
    <property type="entry name" value="CysH"/>
    <property type="match status" value="1"/>
</dbReference>
<comment type="catalytic activity">
    <reaction evidence="13 14">
        <text>[thioredoxin]-disulfide + sulfite + AMP + 2 H(+) = adenosine 5'-phosphosulfate + [thioredoxin]-dithiol</text>
        <dbReference type="Rhea" id="RHEA:21976"/>
        <dbReference type="Rhea" id="RHEA-COMP:10698"/>
        <dbReference type="Rhea" id="RHEA-COMP:10700"/>
        <dbReference type="ChEBI" id="CHEBI:15378"/>
        <dbReference type="ChEBI" id="CHEBI:17359"/>
        <dbReference type="ChEBI" id="CHEBI:29950"/>
        <dbReference type="ChEBI" id="CHEBI:50058"/>
        <dbReference type="ChEBI" id="CHEBI:58243"/>
        <dbReference type="ChEBI" id="CHEBI:456215"/>
        <dbReference type="EC" id="1.8.4.10"/>
    </reaction>
</comment>
<evidence type="ECO:0000256" key="7">
    <source>
        <dbReference type="ARBA" id="ARBA00024298"/>
    </source>
</evidence>
<dbReference type="Gene3D" id="3.40.50.620">
    <property type="entry name" value="HUPs"/>
    <property type="match status" value="1"/>
</dbReference>
<evidence type="ECO:0000256" key="5">
    <source>
        <dbReference type="ARBA" id="ARBA00023004"/>
    </source>
</evidence>
<evidence type="ECO:0000256" key="3">
    <source>
        <dbReference type="ARBA" id="ARBA00022723"/>
    </source>
</evidence>
<comment type="pathway">
    <text evidence="8 14">Sulfur metabolism; hydrogen sulfide biosynthesis; sulfite from sulfate.</text>
</comment>
<dbReference type="NCBIfam" id="TIGR02055">
    <property type="entry name" value="APS_reductase"/>
    <property type="match status" value="1"/>
</dbReference>
<organism evidence="16 17">
    <name type="scientific">Flavobacterium sediminilitoris</name>
    <dbReference type="NCBI Taxonomy" id="2024526"/>
    <lineage>
        <taxon>Bacteria</taxon>
        <taxon>Pseudomonadati</taxon>
        <taxon>Bacteroidota</taxon>
        <taxon>Flavobacteriia</taxon>
        <taxon>Flavobacteriales</taxon>
        <taxon>Flavobacteriaceae</taxon>
        <taxon>Flavobacterium</taxon>
    </lineage>
</organism>
<keyword evidence="4 14" id="KW-0560">Oxidoreductase</keyword>
<evidence type="ECO:0000259" key="15">
    <source>
        <dbReference type="Pfam" id="PF01507"/>
    </source>
</evidence>
<reference evidence="16" key="2">
    <citation type="submission" date="2022-04" db="EMBL/GenBank/DDBJ databases">
        <title>Complete Genome Sequence of Flavobacterium sediminilitoris YSM-43, Isolated from a Tidal Sediment.</title>
        <authorList>
            <person name="Lee P.A."/>
        </authorList>
    </citation>
    <scope>NUCLEOTIDE SEQUENCE</scope>
    <source>
        <strain evidence="16">YSM-43</strain>
    </source>
</reference>
<evidence type="ECO:0000256" key="12">
    <source>
        <dbReference type="ARBA" id="ARBA00032041"/>
    </source>
</evidence>
<dbReference type="EC" id="1.8.4.10" evidence="9 14"/>
<feature type="binding site" evidence="14">
    <location>
        <position position="210"/>
    </location>
    <ligand>
        <name>[4Fe-4S] cluster</name>
        <dbReference type="ChEBI" id="CHEBI:49883"/>
    </ligand>
</feature>
<evidence type="ECO:0000313" key="16">
    <source>
        <dbReference type="EMBL" id="UOX34060.1"/>
    </source>
</evidence>
<dbReference type="Pfam" id="PF01507">
    <property type="entry name" value="PAPS_reduct"/>
    <property type="match status" value="1"/>
</dbReference>
<keyword evidence="3 14" id="KW-0479">Metal-binding</keyword>
<comment type="subcellular location">
    <subcellularLocation>
        <location evidence="14">Cytoplasm</location>
    </subcellularLocation>
</comment>
<dbReference type="SUPFAM" id="SSF52402">
    <property type="entry name" value="Adenine nucleotide alpha hydrolases-like"/>
    <property type="match status" value="1"/>
</dbReference>
<dbReference type="GO" id="GO:0004604">
    <property type="term" value="F:phosphoadenylyl-sulfate reductase (thioredoxin) activity"/>
    <property type="evidence" value="ECO:0007669"/>
    <property type="project" value="UniProtKB-EC"/>
</dbReference>
<evidence type="ECO:0000256" key="13">
    <source>
        <dbReference type="ARBA" id="ARBA00048441"/>
    </source>
</evidence>
<dbReference type="CDD" id="cd23945">
    <property type="entry name" value="PAPS_reductase"/>
    <property type="match status" value="1"/>
</dbReference>
<proteinExistence type="inferred from homology"/>
<evidence type="ECO:0000256" key="14">
    <source>
        <dbReference type="HAMAP-Rule" id="MF_00063"/>
    </source>
</evidence>
<keyword evidence="2 14" id="KW-0963">Cytoplasm</keyword>
<dbReference type="PIRSF" id="PIRSF000857">
    <property type="entry name" value="PAPS_reductase"/>
    <property type="match status" value="1"/>
</dbReference>
<evidence type="ECO:0000256" key="6">
    <source>
        <dbReference type="ARBA" id="ARBA00023014"/>
    </source>
</evidence>
<feature type="binding site" evidence="14">
    <location>
        <position position="207"/>
    </location>
    <ligand>
        <name>[4Fe-4S] cluster</name>
        <dbReference type="ChEBI" id="CHEBI:49883"/>
    </ligand>
</feature>
<evidence type="ECO:0000313" key="17">
    <source>
        <dbReference type="Proteomes" id="UP000830454"/>
    </source>
</evidence>
<feature type="binding site" evidence="14">
    <location>
        <position position="125"/>
    </location>
    <ligand>
        <name>[4Fe-4S] cluster</name>
        <dbReference type="ChEBI" id="CHEBI:49883"/>
    </ligand>
</feature>
<evidence type="ECO:0000256" key="2">
    <source>
        <dbReference type="ARBA" id="ARBA00022490"/>
    </source>
</evidence>
<dbReference type="InterPro" id="IPR011798">
    <property type="entry name" value="APS_reductase"/>
</dbReference>
<dbReference type="NCBIfam" id="NF002537">
    <property type="entry name" value="PRK02090.1"/>
    <property type="match status" value="1"/>
</dbReference>
<dbReference type="Proteomes" id="UP000830454">
    <property type="component" value="Chromosome"/>
</dbReference>
<feature type="active site" description="Nucleophile; cysteine thiosulfonate intermediate" evidence="14">
    <location>
        <position position="234"/>
    </location>
</feature>
<feature type="binding site" evidence="14">
    <location>
        <position position="124"/>
    </location>
    <ligand>
        <name>[4Fe-4S] cluster</name>
        <dbReference type="ChEBI" id="CHEBI:49883"/>
    </ligand>
</feature>
<comment type="similarity">
    <text evidence="1 14">Belongs to the PAPS reductase family. CysH subfamily.</text>
</comment>
<gene>
    <name evidence="14" type="primary">cysH</name>
    <name evidence="16" type="ORF">LXD69_00780</name>
</gene>
<dbReference type="PANTHER" id="PTHR46482">
    <property type="entry name" value="5'-ADENYLYLSULFATE REDUCTASE 3, CHLOROPLASTIC"/>
    <property type="match status" value="1"/>
</dbReference>
<dbReference type="InterPro" id="IPR002500">
    <property type="entry name" value="PAPS_reduct_dom"/>
</dbReference>
<sequence>MDKMDKIKNELSNYNSILEKLNLEESLSYVIDNIEGKKVFSTSFGIEDQLLTHFINLINKEVSVFTLDTGRQFNETYEVFDKTQNKYKNIDLKVYYPNEDQIQEYVKEEGINGFYNSVESRKKCCFVRKVVPLKRALEGADVWITGLRAEQSANRETMQFLEWDEDNKLIKFNPLLKYTLEEVEEVVNKYNIPINSLYKKGYLSIGCAPCTRAIEKGEDFRAGRWWWENGKKECGLHIHVDKNN</sequence>
<dbReference type="InterPro" id="IPR004511">
    <property type="entry name" value="PAPS/APS_Rdtase"/>
</dbReference>
<evidence type="ECO:0000256" key="8">
    <source>
        <dbReference type="ARBA" id="ARBA00024327"/>
    </source>
</evidence>
<comment type="function">
    <text evidence="7 14">Catalyzes the formation of sulfite from adenosine 5'-phosphosulfate (APS) using thioredoxin as an electron donor.</text>
</comment>
<protein>
    <recommendedName>
        <fullName evidence="10 14">Adenosine 5'-phosphosulfate reductase</fullName>
        <shortName evidence="14">APS reductase</shortName>
        <ecNumber evidence="9 14">1.8.4.10</ecNumber>
    </recommendedName>
    <alternativeName>
        <fullName evidence="12 14">5'-adenylylsulfate reductase</fullName>
    </alternativeName>
    <alternativeName>
        <fullName evidence="11 14">Thioredoxin-dependent 5'-adenylylsulfate reductase</fullName>
    </alternativeName>
</protein>
<accession>A0ABY4HN07</accession>
<evidence type="ECO:0000256" key="4">
    <source>
        <dbReference type="ARBA" id="ARBA00023002"/>
    </source>
</evidence>
<dbReference type="PANTHER" id="PTHR46482:SF9">
    <property type="entry name" value="5'-ADENYLYLSULFATE REDUCTASE 1, CHLOROPLASTIC"/>
    <property type="match status" value="1"/>
</dbReference>
<reference evidence="16" key="1">
    <citation type="submission" date="2021-12" db="EMBL/GenBank/DDBJ databases">
        <authorList>
            <person name="Cha I.-T."/>
            <person name="Lee K.-E."/>
            <person name="Park S.-J."/>
        </authorList>
    </citation>
    <scope>NUCLEOTIDE SEQUENCE</scope>
    <source>
        <strain evidence="16">YSM-43</strain>
    </source>
</reference>
<keyword evidence="5 14" id="KW-0408">Iron</keyword>
<feature type="domain" description="Phosphoadenosine phosphosulphate reductase" evidence="15">
    <location>
        <begin position="39"/>
        <end position="213"/>
    </location>
</feature>
<keyword evidence="6 14" id="KW-0411">Iron-sulfur</keyword>
<dbReference type="InterPro" id="IPR014729">
    <property type="entry name" value="Rossmann-like_a/b/a_fold"/>
</dbReference>
<dbReference type="EMBL" id="CP090145">
    <property type="protein sequence ID" value="UOX34060.1"/>
    <property type="molecule type" value="Genomic_DNA"/>
</dbReference>
<evidence type="ECO:0000256" key="11">
    <source>
        <dbReference type="ARBA" id="ARBA00030894"/>
    </source>
</evidence>
<evidence type="ECO:0000256" key="9">
    <source>
        <dbReference type="ARBA" id="ARBA00024386"/>
    </source>
</evidence>
<dbReference type="NCBIfam" id="TIGR00434">
    <property type="entry name" value="cysH"/>
    <property type="match status" value="1"/>
</dbReference>
<name>A0ABY4HN07_9FLAO</name>
<evidence type="ECO:0000256" key="10">
    <source>
        <dbReference type="ARBA" id="ARBA00029514"/>
    </source>
</evidence>